<keyword evidence="4" id="KW-1185">Reference proteome</keyword>
<feature type="transmembrane region" description="Helical" evidence="2">
    <location>
        <begin position="349"/>
        <end position="374"/>
    </location>
</feature>
<feature type="region of interest" description="Disordered" evidence="1">
    <location>
        <begin position="81"/>
        <end position="130"/>
    </location>
</feature>
<feature type="transmembrane region" description="Helical" evidence="2">
    <location>
        <begin position="38"/>
        <end position="62"/>
    </location>
</feature>
<evidence type="ECO:0000313" key="3">
    <source>
        <dbReference type="EMBL" id="KAF0300267.1"/>
    </source>
</evidence>
<feature type="transmembrane region" description="Helical" evidence="2">
    <location>
        <begin position="288"/>
        <end position="306"/>
    </location>
</feature>
<evidence type="ECO:0000256" key="1">
    <source>
        <dbReference type="SAM" id="MobiDB-lite"/>
    </source>
</evidence>
<dbReference type="AlphaFoldDB" id="A0A6A4VW95"/>
<feature type="compositionally biased region" description="Acidic residues" evidence="1">
    <location>
        <begin position="119"/>
        <end position="130"/>
    </location>
</feature>
<feature type="transmembrane region" description="Helical" evidence="2">
    <location>
        <begin position="318"/>
        <end position="343"/>
    </location>
</feature>
<gene>
    <name evidence="3" type="ORF">FJT64_027219</name>
</gene>
<feature type="region of interest" description="Disordered" evidence="1">
    <location>
        <begin position="238"/>
        <end position="277"/>
    </location>
</feature>
<dbReference type="Proteomes" id="UP000440578">
    <property type="component" value="Unassembled WGS sequence"/>
</dbReference>
<keyword evidence="2" id="KW-0812">Transmembrane</keyword>
<accession>A0A6A4VW95</accession>
<keyword evidence="2" id="KW-1133">Transmembrane helix</keyword>
<keyword evidence="2" id="KW-0472">Membrane</keyword>
<feature type="compositionally biased region" description="Low complexity" evidence="1">
    <location>
        <begin position="245"/>
        <end position="268"/>
    </location>
</feature>
<evidence type="ECO:0000256" key="2">
    <source>
        <dbReference type="SAM" id="Phobius"/>
    </source>
</evidence>
<evidence type="ECO:0000313" key="4">
    <source>
        <dbReference type="Proteomes" id="UP000440578"/>
    </source>
</evidence>
<proteinExistence type="predicted"/>
<protein>
    <submittedName>
        <fullName evidence="3">Uncharacterized protein</fullName>
    </submittedName>
</protein>
<dbReference type="EMBL" id="VIIS01001275">
    <property type="protein sequence ID" value="KAF0300267.1"/>
    <property type="molecule type" value="Genomic_DNA"/>
</dbReference>
<reference evidence="3 4" key="1">
    <citation type="submission" date="2019-07" db="EMBL/GenBank/DDBJ databases">
        <title>Draft genome assembly of a fouling barnacle, Amphibalanus amphitrite (Darwin, 1854): The first reference genome for Thecostraca.</title>
        <authorList>
            <person name="Kim W."/>
        </authorList>
    </citation>
    <scope>NUCLEOTIDE SEQUENCE [LARGE SCALE GENOMIC DNA]</scope>
    <source>
        <strain evidence="3">SNU_AA5</strain>
        <tissue evidence="3">Soma without cirri and trophi</tissue>
    </source>
</reference>
<organism evidence="3 4">
    <name type="scientific">Amphibalanus amphitrite</name>
    <name type="common">Striped barnacle</name>
    <name type="synonym">Balanus amphitrite</name>
    <dbReference type="NCBI Taxonomy" id="1232801"/>
    <lineage>
        <taxon>Eukaryota</taxon>
        <taxon>Metazoa</taxon>
        <taxon>Ecdysozoa</taxon>
        <taxon>Arthropoda</taxon>
        <taxon>Crustacea</taxon>
        <taxon>Multicrustacea</taxon>
        <taxon>Cirripedia</taxon>
        <taxon>Thoracica</taxon>
        <taxon>Thoracicalcarea</taxon>
        <taxon>Balanomorpha</taxon>
        <taxon>Balanoidea</taxon>
        <taxon>Balanidae</taxon>
        <taxon>Amphibalaninae</taxon>
        <taxon>Amphibalanus</taxon>
    </lineage>
</organism>
<name>A0A6A4VW95_AMPAM</name>
<comment type="caution">
    <text evidence="3">The sequence shown here is derived from an EMBL/GenBank/DDBJ whole genome shotgun (WGS) entry which is preliminary data.</text>
</comment>
<sequence>MSTTSLTGRAAVEAGGGKAAAGSARRCRPRCCMTRRVGALLVGSASLAILAASMTATVFGIVSAPDSPQALARTPISLTGTKFRTGMPRKKGSKNIGGIPSSGGLRDPASGGGGIPSEPDSEGEEEEEEGPALIVVSPRGRGRGSGQLVGAAGGGQLFFQPNEDHRPVYIIRQSSGAGAGGVIVNAQGKAVATERIEQTEDGIIVEVDFTPDTDGGADSADSGGGVLPSQVVIEPASQPTDIIPDDSNSTTANSSDNSTSVAPIKPSSPMEPPPLTEHLWLRPERGPLAVALALQIVFFVLTALMLHGVRKHREDLVLLWLVSAAFGLAVGSAGAVLSALSAFDVGTPGALLVGFAYLVGLALFWCGWAVVVAYHRQATPPEVDTSHPHFG</sequence>